<evidence type="ECO:0000259" key="9">
    <source>
        <dbReference type="Pfam" id="PF13098"/>
    </source>
</evidence>
<comment type="function">
    <text evidence="7">Required for disulfide bond formation in some periplasmic proteins. Acts by transferring its disulfide bond to other proteins and is reduced in the process.</text>
</comment>
<evidence type="ECO:0000256" key="2">
    <source>
        <dbReference type="ARBA" id="ARBA00009813"/>
    </source>
</evidence>
<organism evidence="10 11">
    <name type="scientific">Neiella holothuriorum</name>
    <dbReference type="NCBI Taxonomy" id="2870530"/>
    <lineage>
        <taxon>Bacteria</taxon>
        <taxon>Pseudomonadati</taxon>
        <taxon>Pseudomonadota</taxon>
        <taxon>Gammaproteobacteria</taxon>
        <taxon>Alteromonadales</taxon>
        <taxon>Echinimonadaceae</taxon>
        <taxon>Neiella</taxon>
    </lineage>
</organism>
<sequence>MLKLLSALGAIVLSFSVMAQAADVKDDVENRVRAKVIATFGEAPRMIVPAPLPGYTQAVTSQGNFFVSNDGNYMIYGRLFELKDGLVEITDSGLNGYRAEHISELKQDTISYPAKGDEKYSVYVFTDITCGFCRKMHRQIEDYQELGISVHYLAWPRSDQSMADMQKIWCADDKVAALSDAKLHGEVPEQVCKTDDQTVQEQWMMGSQFGVRGTPAIMLDNGAMIPGYREPADLLEALGKLK</sequence>
<keyword evidence="5" id="KW-1015">Disulfide bond</keyword>
<comment type="similarity">
    <text evidence="2 7">Belongs to the thioredoxin family. DsbC subfamily.</text>
</comment>
<dbReference type="Pfam" id="PF13098">
    <property type="entry name" value="Thioredoxin_2"/>
    <property type="match status" value="1"/>
</dbReference>
<feature type="domain" description="Thioredoxin-like fold" evidence="9">
    <location>
        <begin position="114"/>
        <end position="238"/>
    </location>
</feature>
<evidence type="ECO:0000256" key="5">
    <source>
        <dbReference type="ARBA" id="ARBA00023157"/>
    </source>
</evidence>
<dbReference type="RefSeq" id="WP_220104961.1">
    <property type="nucleotide sequence ID" value="NZ_JAHZSS010000021.1"/>
</dbReference>
<evidence type="ECO:0000259" key="8">
    <source>
        <dbReference type="Pfam" id="PF10411"/>
    </source>
</evidence>
<dbReference type="Gene3D" id="3.40.30.10">
    <property type="entry name" value="Glutaredoxin"/>
    <property type="match status" value="1"/>
</dbReference>
<feature type="signal peptide" evidence="7">
    <location>
        <begin position="1"/>
        <end position="21"/>
    </location>
</feature>
<dbReference type="InterPro" id="IPR033954">
    <property type="entry name" value="DiS-bond_Isoase_DsbC/G"/>
</dbReference>
<evidence type="ECO:0000313" key="10">
    <source>
        <dbReference type="EMBL" id="MBW8192340.1"/>
    </source>
</evidence>
<name>A0ABS7EJ35_9GAMM</name>
<dbReference type="CDD" id="cd03020">
    <property type="entry name" value="DsbA_DsbC_DsbG"/>
    <property type="match status" value="1"/>
</dbReference>
<dbReference type="InterPro" id="IPR009094">
    <property type="entry name" value="DiS-bond_isomerase_DsbC/G_N_sf"/>
</dbReference>
<keyword evidence="4 7" id="KW-0574">Periplasm</keyword>
<proteinExistence type="inferred from homology"/>
<feature type="chain" id="PRO_5044966949" description="Thiol:disulfide interchange protein" evidence="7">
    <location>
        <begin position="22"/>
        <end position="242"/>
    </location>
</feature>
<evidence type="ECO:0000256" key="1">
    <source>
        <dbReference type="ARBA" id="ARBA00004418"/>
    </source>
</evidence>
<evidence type="ECO:0000256" key="4">
    <source>
        <dbReference type="ARBA" id="ARBA00022764"/>
    </source>
</evidence>
<dbReference type="InterPro" id="IPR012336">
    <property type="entry name" value="Thioredoxin-like_fold"/>
</dbReference>
<feature type="domain" description="Disulphide bond isomerase DsbC/G N-terminal" evidence="8">
    <location>
        <begin position="26"/>
        <end position="85"/>
    </location>
</feature>
<dbReference type="EMBL" id="JAHZSS010000021">
    <property type="protein sequence ID" value="MBW8192340.1"/>
    <property type="molecule type" value="Genomic_DNA"/>
</dbReference>
<gene>
    <name evidence="10" type="ORF">K0504_14980</name>
</gene>
<dbReference type="SUPFAM" id="SSF52833">
    <property type="entry name" value="Thioredoxin-like"/>
    <property type="match status" value="1"/>
</dbReference>
<keyword evidence="3 7" id="KW-0732">Signal</keyword>
<dbReference type="Proteomes" id="UP001166251">
    <property type="component" value="Unassembled WGS sequence"/>
</dbReference>
<dbReference type="InterPro" id="IPR036249">
    <property type="entry name" value="Thioredoxin-like_sf"/>
</dbReference>
<dbReference type="PANTHER" id="PTHR35272:SF3">
    <property type="entry name" value="THIOL:DISULFIDE INTERCHANGE PROTEIN DSBC"/>
    <property type="match status" value="1"/>
</dbReference>
<dbReference type="Gene3D" id="3.10.450.70">
    <property type="entry name" value="Disulphide bond isomerase, DsbC/G, N-terminal"/>
    <property type="match status" value="1"/>
</dbReference>
<protein>
    <recommendedName>
        <fullName evidence="7">Thiol:disulfide interchange protein</fullName>
    </recommendedName>
</protein>
<dbReference type="Pfam" id="PF10411">
    <property type="entry name" value="DsbC_N"/>
    <property type="match status" value="1"/>
</dbReference>
<accession>A0ABS7EJ35</accession>
<keyword evidence="6 7" id="KW-0676">Redox-active center</keyword>
<evidence type="ECO:0000256" key="6">
    <source>
        <dbReference type="ARBA" id="ARBA00023284"/>
    </source>
</evidence>
<evidence type="ECO:0000256" key="7">
    <source>
        <dbReference type="RuleBase" id="RU364038"/>
    </source>
</evidence>
<dbReference type="SUPFAM" id="SSF54423">
    <property type="entry name" value="DsbC/DsbG N-terminal domain-like"/>
    <property type="match status" value="1"/>
</dbReference>
<reference evidence="10" key="1">
    <citation type="submission" date="2021-07" db="EMBL/GenBank/DDBJ databases">
        <title>Neiella marina sp. nov., isolated from the intestinal content of sea cucumber Apostichopus japonicus.</title>
        <authorList>
            <person name="Bai X."/>
        </authorList>
    </citation>
    <scope>NUCLEOTIDE SEQUENCE</scope>
    <source>
        <strain evidence="10">126</strain>
    </source>
</reference>
<comment type="caution">
    <text evidence="10">The sequence shown here is derived from an EMBL/GenBank/DDBJ whole genome shotgun (WGS) entry which is preliminary data.</text>
</comment>
<dbReference type="PANTHER" id="PTHR35272">
    <property type="entry name" value="THIOL:DISULFIDE INTERCHANGE PROTEIN DSBC-RELATED"/>
    <property type="match status" value="1"/>
</dbReference>
<keyword evidence="11" id="KW-1185">Reference proteome</keyword>
<dbReference type="InterPro" id="IPR051470">
    <property type="entry name" value="Thiol:disulfide_interchange"/>
</dbReference>
<evidence type="ECO:0000256" key="3">
    <source>
        <dbReference type="ARBA" id="ARBA00022729"/>
    </source>
</evidence>
<evidence type="ECO:0000313" key="11">
    <source>
        <dbReference type="Proteomes" id="UP001166251"/>
    </source>
</evidence>
<dbReference type="InterPro" id="IPR018950">
    <property type="entry name" value="DiS-bond_isomerase_DsbC/G_N"/>
</dbReference>
<comment type="subcellular location">
    <subcellularLocation>
        <location evidence="1 7">Periplasm</location>
    </subcellularLocation>
</comment>